<dbReference type="PANTHER" id="PTHR33526:SF4">
    <property type="entry name" value="OS07G0123800 PROTEIN"/>
    <property type="match status" value="1"/>
</dbReference>
<keyword evidence="3" id="KW-1185">Reference proteome</keyword>
<sequence length="143" mass="15476">MSKGSGSESKLSQYIKAPVRALRHARDLYESSMAGIAGKGQRGPIMSAPRSHGFGRHSRSNSSSGSSSEDELNELIRAACKSKMRSLPIKSEDGAAVPRSHSVATMRIDEDKPCSFDDDLKVELGPRSKSYDVAAKRKGGFYK</sequence>
<accession>A0AAQ3K8D0</accession>
<dbReference type="Proteomes" id="UP001327560">
    <property type="component" value="Chromosome 4"/>
</dbReference>
<dbReference type="PIRSF" id="PIRSF031279">
    <property type="entry name" value="UCP031279"/>
    <property type="match status" value="1"/>
</dbReference>
<name>A0AAQ3K8D0_9LILI</name>
<feature type="region of interest" description="Disordered" evidence="1">
    <location>
        <begin position="87"/>
        <end position="116"/>
    </location>
</feature>
<reference evidence="2 3" key="1">
    <citation type="submission" date="2023-10" db="EMBL/GenBank/DDBJ databases">
        <title>Chromosome-scale genome assembly provides insights into flower coloration mechanisms of Canna indica.</title>
        <authorList>
            <person name="Li C."/>
        </authorList>
    </citation>
    <scope>NUCLEOTIDE SEQUENCE [LARGE SCALE GENOMIC DNA]</scope>
    <source>
        <tissue evidence="2">Flower</tissue>
    </source>
</reference>
<proteinExistence type="predicted"/>
<organism evidence="2 3">
    <name type="scientific">Canna indica</name>
    <name type="common">Indian-shot</name>
    <dbReference type="NCBI Taxonomy" id="4628"/>
    <lineage>
        <taxon>Eukaryota</taxon>
        <taxon>Viridiplantae</taxon>
        <taxon>Streptophyta</taxon>
        <taxon>Embryophyta</taxon>
        <taxon>Tracheophyta</taxon>
        <taxon>Spermatophyta</taxon>
        <taxon>Magnoliopsida</taxon>
        <taxon>Liliopsida</taxon>
        <taxon>Zingiberales</taxon>
        <taxon>Cannaceae</taxon>
        <taxon>Canna</taxon>
    </lineage>
</organism>
<dbReference type="PANTHER" id="PTHR33526">
    <property type="entry name" value="OS07G0123800 PROTEIN"/>
    <property type="match status" value="1"/>
</dbReference>
<feature type="region of interest" description="Disordered" evidence="1">
    <location>
        <begin position="33"/>
        <end position="74"/>
    </location>
</feature>
<feature type="compositionally biased region" description="Basic and acidic residues" evidence="1">
    <location>
        <begin position="107"/>
        <end position="116"/>
    </location>
</feature>
<gene>
    <name evidence="2" type="ORF">Cni_G11799</name>
</gene>
<evidence type="ECO:0000313" key="2">
    <source>
        <dbReference type="EMBL" id="WOL03079.1"/>
    </source>
</evidence>
<evidence type="ECO:0000313" key="3">
    <source>
        <dbReference type="Proteomes" id="UP001327560"/>
    </source>
</evidence>
<dbReference type="InterPro" id="IPR016972">
    <property type="entry name" value="UCP031279"/>
</dbReference>
<dbReference type="EMBL" id="CP136893">
    <property type="protein sequence ID" value="WOL03079.1"/>
    <property type="molecule type" value="Genomic_DNA"/>
</dbReference>
<evidence type="ECO:0000256" key="1">
    <source>
        <dbReference type="SAM" id="MobiDB-lite"/>
    </source>
</evidence>
<dbReference type="AlphaFoldDB" id="A0AAQ3K8D0"/>
<protein>
    <submittedName>
        <fullName evidence="2">Uncharacterized protein</fullName>
    </submittedName>
</protein>